<dbReference type="Pfam" id="PF00872">
    <property type="entry name" value="Transposase_mut"/>
    <property type="match status" value="1"/>
</dbReference>
<evidence type="ECO:0000256" key="6">
    <source>
        <dbReference type="RuleBase" id="RU365089"/>
    </source>
</evidence>
<gene>
    <name evidence="8" type="ORF">GIS00_24700</name>
</gene>
<evidence type="ECO:0000256" key="4">
    <source>
        <dbReference type="ARBA" id="ARBA00023125"/>
    </source>
</evidence>
<dbReference type="InterPro" id="IPR001207">
    <property type="entry name" value="Transposase_mutator"/>
</dbReference>
<evidence type="ECO:0000256" key="2">
    <source>
        <dbReference type="ARBA" id="ARBA00010961"/>
    </source>
</evidence>
<keyword evidence="6" id="KW-0814">Transposable element</keyword>
<organism evidence="8 9">
    <name type="scientific">Nakamurella alba</name>
    <dbReference type="NCBI Taxonomy" id="2665158"/>
    <lineage>
        <taxon>Bacteria</taxon>
        <taxon>Bacillati</taxon>
        <taxon>Actinomycetota</taxon>
        <taxon>Actinomycetes</taxon>
        <taxon>Nakamurellales</taxon>
        <taxon>Nakamurellaceae</taxon>
        <taxon>Nakamurella</taxon>
    </lineage>
</organism>
<evidence type="ECO:0000313" key="8">
    <source>
        <dbReference type="EMBL" id="MTD17139.1"/>
    </source>
</evidence>
<evidence type="ECO:0000256" key="3">
    <source>
        <dbReference type="ARBA" id="ARBA00022578"/>
    </source>
</evidence>
<proteinExistence type="inferred from homology"/>
<dbReference type="GO" id="GO:0003677">
    <property type="term" value="F:DNA binding"/>
    <property type="evidence" value="ECO:0007669"/>
    <property type="project" value="UniProtKB-UniRule"/>
</dbReference>
<keyword evidence="4 6" id="KW-0238">DNA-binding</keyword>
<dbReference type="EMBL" id="WLYK01000015">
    <property type="protein sequence ID" value="MTD17139.1"/>
    <property type="molecule type" value="Genomic_DNA"/>
</dbReference>
<evidence type="ECO:0000256" key="7">
    <source>
        <dbReference type="SAM" id="MobiDB-lite"/>
    </source>
</evidence>
<keyword evidence="9" id="KW-1185">Reference proteome</keyword>
<evidence type="ECO:0000256" key="5">
    <source>
        <dbReference type="ARBA" id="ARBA00023172"/>
    </source>
</evidence>
<evidence type="ECO:0000256" key="1">
    <source>
        <dbReference type="ARBA" id="ARBA00002190"/>
    </source>
</evidence>
<keyword evidence="3 6" id="KW-0815">Transposition</keyword>
<accession>A0A7K1FUV9</accession>
<keyword evidence="5 6" id="KW-0233">DNA recombination</keyword>
<dbReference type="PANTHER" id="PTHR33217">
    <property type="entry name" value="TRANSPOSASE FOR INSERTION SEQUENCE ELEMENT IS1081"/>
    <property type="match status" value="1"/>
</dbReference>
<name>A0A7K1FUV9_9ACTN</name>
<dbReference type="AlphaFoldDB" id="A0A7K1FUV9"/>
<dbReference type="Proteomes" id="UP000460221">
    <property type="component" value="Unassembled WGS sequence"/>
</dbReference>
<dbReference type="GO" id="GO:0006313">
    <property type="term" value="P:DNA transposition"/>
    <property type="evidence" value="ECO:0007669"/>
    <property type="project" value="UniProtKB-UniRule"/>
</dbReference>
<feature type="region of interest" description="Disordered" evidence="7">
    <location>
        <begin position="36"/>
        <end position="55"/>
    </location>
</feature>
<reference evidence="8 9" key="1">
    <citation type="submission" date="2019-11" db="EMBL/GenBank/DDBJ databases">
        <authorList>
            <person name="Jiang L.-Q."/>
        </authorList>
    </citation>
    <scope>NUCLEOTIDE SEQUENCE [LARGE SCALE GENOMIC DNA]</scope>
    <source>
        <strain evidence="8 9">YIM 132087</strain>
    </source>
</reference>
<feature type="non-terminal residue" evidence="8">
    <location>
        <position position="1"/>
    </location>
</feature>
<feature type="non-terminal residue" evidence="8">
    <location>
        <position position="71"/>
    </location>
</feature>
<protein>
    <recommendedName>
        <fullName evidence="6">Mutator family transposase</fullName>
    </recommendedName>
</protein>
<comment type="similarity">
    <text evidence="2 6">Belongs to the transposase mutator family.</text>
</comment>
<dbReference type="PANTHER" id="PTHR33217:SF7">
    <property type="entry name" value="TRANSPOSASE FOR INSERTION SEQUENCE ELEMENT IS1081"/>
    <property type="match status" value="1"/>
</dbReference>
<sequence>LLEELKDTGVEERIRAAARTIYQALIDAELTSVIGAGPHERTESRTNQRNGHRPRTLSTIAGDLELQIPKL</sequence>
<comment type="function">
    <text evidence="1 6">Required for the transposition of the insertion element.</text>
</comment>
<dbReference type="GO" id="GO:0004803">
    <property type="term" value="F:transposase activity"/>
    <property type="evidence" value="ECO:0007669"/>
    <property type="project" value="UniProtKB-UniRule"/>
</dbReference>
<evidence type="ECO:0000313" key="9">
    <source>
        <dbReference type="Proteomes" id="UP000460221"/>
    </source>
</evidence>
<comment type="caution">
    <text evidence="8">The sequence shown here is derived from an EMBL/GenBank/DDBJ whole genome shotgun (WGS) entry which is preliminary data.</text>
</comment>